<evidence type="ECO:0000313" key="1">
    <source>
        <dbReference type="EMBL" id="MEU6825570.1"/>
    </source>
</evidence>
<keyword evidence="2" id="KW-1185">Reference proteome</keyword>
<accession>A0ABV3BX22</accession>
<dbReference type="EMBL" id="JBEYXV010000021">
    <property type="protein sequence ID" value="MEU6825570.1"/>
    <property type="molecule type" value="Genomic_DNA"/>
</dbReference>
<dbReference type="Proteomes" id="UP001551176">
    <property type="component" value="Unassembled WGS sequence"/>
</dbReference>
<sequence length="77" mass="7998">MEVLGDSEGGQVTDAVGVRFEGGAPDGDPLASEIAIELVAGEVDHAFAAPMVDRVDLSEDPRGLVDAEFTRPGRSTE</sequence>
<evidence type="ECO:0000313" key="2">
    <source>
        <dbReference type="Proteomes" id="UP001551176"/>
    </source>
</evidence>
<proteinExistence type="predicted"/>
<protein>
    <submittedName>
        <fullName evidence="1">Uncharacterized protein</fullName>
    </submittedName>
</protein>
<comment type="caution">
    <text evidence="1">The sequence shown here is derived from an EMBL/GenBank/DDBJ whole genome shotgun (WGS) entry which is preliminary data.</text>
</comment>
<organism evidence="1 2">
    <name type="scientific">Streptomyces atriruber</name>
    <dbReference type="NCBI Taxonomy" id="545121"/>
    <lineage>
        <taxon>Bacteria</taxon>
        <taxon>Bacillati</taxon>
        <taxon>Actinomycetota</taxon>
        <taxon>Actinomycetes</taxon>
        <taxon>Kitasatosporales</taxon>
        <taxon>Streptomycetaceae</taxon>
        <taxon>Streptomyces</taxon>
    </lineage>
</organism>
<name>A0ABV3BX22_9ACTN</name>
<dbReference type="RefSeq" id="WP_359356182.1">
    <property type="nucleotide sequence ID" value="NZ_JBEYXV010000021.1"/>
</dbReference>
<reference evidence="1 2" key="1">
    <citation type="submission" date="2024-06" db="EMBL/GenBank/DDBJ databases">
        <title>The Natural Products Discovery Center: Release of the First 8490 Sequenced Strains for Exploring Actinobacteria Biosynthetic Diversity.</title>
        <authorList>
            <person name="Kalkreuter E."/>
            <person name="Kautsar S.A."/>
            <person name="Yang D."/>
            <person name="Bader C.D."/>
            <person name="Teijaro C.N."/>
            <person name="Fluegel L."/>
            <person name="Davis C.M."/>
            <person name="Simpson J.R."/>
            <person name="Lauterbach L."/>
            <person name="Steele A.D."/>
            <person name="Gui C."/>
            <person name="Meng S."/>
            <person name="Li G."/>
            <person name="Viehrig K."/>
            <person name="Ye F."/>
            <person name="Su P."/>
            <person name="Kiefer A.F."/>
            <person name="Nichols A."/>
            <person name="Cepeda A.J."/>
            <person name="Yan W."/>
            <person name="Fan B."/>
            <person name="Jiang Y."/>
            <person name="Adhikari A."/>
            <person name="Zheng C.-J."/>
            <person name="Schuster L."/>
            <person name="Cowan T.M."/>
            <person name="Smanski M.J."/>
            <person name="Chevrette M.G."/>
            <person name="De Carvalho L.P.S."/>
            <person name="Shen B."/>
        </authorList>
    </citation>
    <scope>NUCLEOTIDE SEQUENCE [LARGE SCALE GENOMIC DNA]</scope>
    <source>
        <strain evidence="1 2">NPDC046838</strain>
    </source>
</reference>
<gene>
    <name evidence="1" type="ORF">ABZ921_33575</name>
</gene>